<name>A0A1C0AHY0_9ACTN</name>
<keyword evidence="8" id="KW-1185">Reference proteome</keyword>
<gene>
    <name evidence="7" type="ORF">BCR15_08545</name>
</gene>
<evidence type="ECO:0000256" key="3">
    <source>
        <dbReference type="ARBA" id="ARBA00022475"/>
    </source>
</evidence>
<dbReference type="SUPFAM" id="SSF103481">
    <property type="entry name" value="Multidrug resistance efflux transporter EmrE"/>
    <property type="match status" value="2"/>
</dbReference>
<dbReference type="EMBL" id="MBQD01000025">
    <property type="protein sequence ID" value="OCL31670.1"/>
    <property type="molecule type" value="Genomic_DNA"/>
</dbReference>
<keyword evidence="4" id="KW-0812">Transmembrane</keyword>
<keyword evidence="3" id="KW-1003">Cell membrane</keyword>
<evidence type="ECO:0000256" key="6">
    <source>
        <dbReference type="ARBA" id="ARBA00023136"/>
    </source>
</evidence>
<evidence type="ECO:0000313" key="8">
    <source>
        <dbReference type="Proteomes" id="UP000093501"/>
    </source>
</evidence>
<evidence type="ECO:0000256" key="5">
    <source>
        <dbReference type="ARBA" id="ARBA00022989"/>
    </source>
</evidence>
<comment type="caution">
    <text evidence="7">The sequence shown here is derived from an EMBL/GenBank/DDBJ whole genome shotgun (WGS) entry which is preliminary data.</text>
</comment>
<dbReference type="InterPro" id="IPR000620">
    <property type="entry name" value="EamA_dom"/>
</dbReference>
<sequence length="291" mass="29502">MTPTRGAWLPVAALLAAAVAWGSTVVVTKSAFDALSPLGVVTLRLILTGAAIALMFPRRLRMPWRDAVAGGGLGLLLAAGLATQTLGLRLIAPSTTGFLTATYVVFTALITAVFLRHRQPVATWVAVAVTVAGISVLAAGHEGESSNFAGGAALTLLSAGIYAVHIVLLGRQVTRRNVTQLTVAQAAAGAVVSLVAWPLLGEPLPADAGTWAQLLYLGIVCGAVALLLQSWGQSHVAATPAAVIMCTEPVWAAVFSVAAGLEAVTATMVVGGGLVIAALLLAVLPGRRANA</sequence>
<comment type="similarity">
    <text evidence="2">Belongs to the EamA transporter family.</text>
</comment>
<accession>A0A1C0AHY0</accession>
<dbReference type="GO" id="GO:0005886">
    <property type="term" value="C:plasma membrane"/>
    <property type="evidence" value="ECO:0007669"/>
    <property type="project" value="UniProtKB-SubCell"/>
</dbReference>
<dbReference type="InterPro" id="IPR051258">
    <property type="entry name" value="Diverse_Substrate_Transporter"/>
</dbReference>
<keyword evidence="5" id="KW-1133">Transmembrane helix</keyword>
<organism evidence="7 8">
    <name type="scientific">Tessaracoccus lapidicaptus</name>
    <dbReference type="NCBI Taxonomy" id="1427523"/>
    <lineage>
        <taxon>Bacteria</taxon>
        <taxon>Bacillati</taxon>
        <taxon>Actinomycetota</taxon>
        <taxon>Actinomycetes</taxon>
        <taxon>Propionibacteriales</taxon>
        <taxon>Propionibacteriaceae</taxon>
        <taxon>Tessaracoccus</taxon>
    </lineage>
</organism>
<evidence type="ECO:0000313" key="7">
    <source>
        <dbReference type="EMBL" id="OCL31670.1"/>
    </source>
</evidence>
<evidence type="ECO:0000256" key="1">
    <source>
        <dbReference type="ARBA" id="ARBA00004651"/>
    </source>
</evidence>
<evidence type="ECO:0000256" key="2">
    <source>
        <dbReference type="ARBA" id="ARBA00007362"/>
    </source>
</evidence>
<dbReference type="AlphaFoldDB" id="A0A1C0AHY0"/>
<evidence type="ECO:0000256" key="4">
    <source>
        <dbReference type="ARBA" id="ARBA00022692"/>
    </source>
</evidence>
<comment type="subcellular location">
    <subcellularLocation>
        <location evidence="1">Cell membrane</location>
        <topology evidence="1">Multi-pass membrane protein</topology>
    </subcellularLocation>
</comment>
<reference evidence="8" key="1">
    <citation type="submission" date="2016-07" db="EMBL/GenBank/DDBJ databases">
        <authorList>
            <person name="Florea S."/>
            <person name="Webb J.S."/>
            <person name="Jaromczyk J."/>
            <person name="Schardl C.L."/>
        </authorList>
    </citation>
    <scope>NUCLEOTIDE SEQUENCE [LARGE SCALE GENOMIC DNA]</scope>
    <source>
        <strain evidence="8">IPBSL-7</strain>
    </source>
</reference>
<dbReference type="RefSeq" id="WP_068752447.1">
    <property type="nucleotide sequence ID" value="NZ_LR214441.1"/>
</dbReference>
<dbReference type="InterPro" id="IPR037185">
    <property type="entry name" value="EmrE-like"/>
</dbReference>
<keyword evidence="6" id="KW-0472">Membrane</keyword>
<protein>
    <submittedName>
        <fullName evidence="7">Uncharacterized protein</fullName>
    </submittedName>
</protein>
<dbReference type="Proteomes" id="UP000093501">
    <property type="component" value="Unassembled WGS sequence"/>
</dbReference>
<dbReference type="PANTHER" id="PTHR42920">
    <property type="entry name" value="OS03G0707200 PROTEIN-RELATED"/>
    <property type="match status" value="1"/>
</dbReference>
<dbReference type="PANTHER" id="PTHR42920:SF5">
    <property type="entry name" value="EAMA DOMAIN-CONTAINING PROTEIN"/>
    <property type="match status" value="1"/>
</dbReference>
<dbReference type="Pfam" id="PF00892">
    <property type="entry name" value="EamA"/>
    <property type="match status" value="2"/>
</dbReference>
<proteinExistence type="inferred from homology"/>